<name>A0AAD7RR94_9TELE</name>
<evidence type="ECO:0000256" key="2">
    <source>
        <dbReference type="ARBA" id="ARBA00022513"/>
    </source>
</evidence>
<gene>
    <name evidence="7" type="ORF">AAFF_G00126180</name>
</gene>
<keyword evidence="5" id="KW-0445">Lipid transport</keyword>
<dbReference type="GO" id="GO:0034361">
    <property type="term" value="C:very-low-density lipoprotein particle"/>
    <property type="evidence" value="ECO:0007669"/>
    <property type="project" value="TreeGrafter"/>
</dbReference>
<dbReference type="GO" id="GO:0060228">
    <property type="term" value="F:phosphatidylcholine-sterol O-acyltransferase activator activity"/>
    <property type="evidence" value="ECO:0007669"/>
    <property type="project" value="TreeGrafter"/>
</dbReference>
<evidence type="ECO:0000256" key="5">
    <source>
        <dbReference type="ARBA" id="ARBA00023055"/>
    </source>
</evidence>
<feature type="chain" id="PRO_5042039905" evidence="6">
    <location>
        <begin position="18"/>
        <end position="171"/>
    </location>
</feature>
<organism evidence="7 8">
    <name type="scientific">Aldrovandia affinis</name>
    <dbReference type="NCBI Taxonomy" id="143900"/>
    <lineage>
        <taxon>Eukaryota</taxon>
        <taxon>Metazoa</taxon>
        <taxon>Chordata</taxon>
        <taxon>Craniata</taxon>
        <taxon>Vertebrata</taxon>
        <taxon>Euteleostomi</taxon>
        <taxon>Actinopterygii</taxon>
        <taxon>Neopterygii</taxon>
        <taxon>Teleostei</taxon>
        <taxon>Notacanthiformes</taxon>
        <taxon>Halosauridae</taxon>
        <taxon>Aldrovandia</taxon>
    </lineage>
</organism>
<dbReference type="GO" id="GO:0033344">
    <property type="term" value="P:cholesterol efflux"/>
    <property type="evidence" value="ECO:0007669"/>
    <property type="project" value="TreeGrafter"/>
</dbReference>
<evidence type="ECO:0000313" key="7">
    <source>
        <dbReference type="EMBL" id="KAJ8388862.1"/>
    </source>
</evidence>
<dbReference type="GO" id="GO:0005543">
    <property type="term" value="F:phospholipid binding"/>
    <property type="evidence" value="ECO:0007669"/>
    <property type="project" value="TreeGrafter"/>
</dbReference>
<dbReference type="GO" id="GO:1903561">
    <property type="term" value="C:extracellular vesicle"/>
    <property type="evidence" value="ECO:0007669"/>
    <property type="project" value="TreeGrafter"/>
</dbReference>
<dbReference type="PANTHER" id="PTHR18976">
    <property type="entry name" value="APOLIPOPROTEIN"/>
    <property type="match status" value="1"/>
</dbReference>
<keyword evidence="1" id="KW-0813">Transport</keyword>
<accession>A0AAD7RR94</accession>
<dbReference type="Gene3D" id="1.20.120.20">
    <property type="entry name" value="Apolipoprotein"/>
    <property type="match status" value="1"/>
</dbReference>
<keyword evidence="2" id="KW-0162">Chylomicron</keyword>
<dbReference type="AlphaFoldDB" id="A0AAD7RR94"/>
<feature type="signal peptide" evidence="6">
    <location>
        <begin position="1"/>
        <end position="17"/>
    </location>
</feature>
<protein>
    <submittedName>
        <fullName evidence="7">Uncharacterized protein</fullName>
    </submittedName>
</protein>
<dbReference type="GO" id="GO:0008203">
    <property type="term" value="P:cholesterol metabolic process"/>
    <property type="evidence" value="ECO:0007669"/>
    <property type="project" value="TreeGrafter"/>
</dbReference>
<dbReference type="GO" id="GO:0034364">
    <property type="term" value="C:high-density lipoprotein particle"/>
    <property type="evidence" value="ECO:0007669"/>
    <property type="project" value="TreeGrafter"/>
</dbReference>
<reference evidence="7" key="1">
    <citation type="journal article" date="2023" name="Science">
        <title>Genome structures resolve the early diversification of teleost fishes.</title>
        <authorList>
            <person name="Parey E."/>
            <person name="Louis A."/>
            <person name="Montfort J."/>
            <person name="Bouchez O."/>
            <person name="Roques C."/>
            <person name="Iampietro C."/>
            <person name="Lluch J."/>
            <person name="Castinel A."/>
            <person name="Donnadieu C."/>
            <person name="Desvignes T."/>
            <person name="Floi Bucao C."/>
            <person name="Jouanno E."/>
            <person name="Wen M."/>
            <person name="Mejri S."/>
            <person name="Dirks R."/>
            <person name="Jansen H."/>
            <person name="Henkel C."/>
            <person name="Chen W.J."/>
            <person name="Zahm M."/>
            <person name="Cabau C."/>
            <person name="Klopp C."/>
            <person name="Thompson A.W."/>
            <person name="Robinson-Rechavi M."/>
            <person name="Braasch I."/>
            <person name="Lecointre G."/>
            <person name="Bobe J."/>
            <person name="Postlethwait J.H."/>
            <person name="Berthelot C."/>
            <person name="Roest Crollius H."/>
            <person name="Guiguen Y."/>
        </authorList>
    </citation>
    <scope>NUCLEOTIDE SEQUENCE</scope>
    <source>
        <strain evidence="7">NC1722</strain>
    </source>
</reference>
<evidence type="ECO:0000256" key="6">
    <source>
        <dbReference type="SAM" id="SignalP"/>
    </source>
</evidence>
<evidence type="ECO:0000256" key="1">
    <source>
        <dbReference type="ARBA" id="ARBA00022448"/>
    </source>
</evidence>
<evidence type="ECO:0000313" key="8">
    <source>
        <dbReference type="Proteomes" id="UP001221898"/>
    </source>
</evidence>
<dbReference type="SUPFAM" id="SSF47162">
    <property type="entry name" value="Apolipoprotein"/>
    <property type="match status" value="1"/>
</dbReference>
<dbReference type="GO" id="GO:0033700">
    <property type="term" value="P:phospholipid efflux"/>
    <property type="evidence" value="ECO:0007669"/>
    <property type="project" value="TreeGrafter"/>
</dbReference>
<keyword evidence="8" id="KW-1185">Reference proteome</keyword>
<dbReference type="PANTHER" id="PTHR18976:SF1">
    <property type="entry name" value="APOLIPOPROTEIN A-IV"/>
    <property type="match status" value="1"/>
</dbReference>
<dbReference type="InterPro" id="IPR050163">
    <property type="entry name" value="Apolipoprotein_A1/A4/E"/>
</dbReference>
<evidence type="ECO:0000256" key="4">
    <source>
        <dbReference type="ARBA" id="ARBA00022737"/>
    </source>
</evidence>
<keyword evidence="3 6" id="KW-0732">Signal</keyword>
<proteinExistence type="predicted"/>
<dbReference type="Proteomes" id="UP001221898">
    <property type="component" value="Unassembled WGS sequence"/>
</dbReference>
<dbReference type="GO" id="GO:0055090">
    <property type="term" value="P:acylglycerol homeostasis"/>
    <property type="evidence" value="ECO:0007669"/>
    <property type="project" value="TreeGrafter"/>
</dbReference>
<dbReference type="GO" id="GO:0120020">
    <property type="term" value="F:cholesterol transfer activity"/>
    <property type="evidence" value="ECO:0007669"/>
    <property type="project" value="TreeGrafter"/>
</dbReference>
<evidence type="ECO:0000256" key="3">
    <source>
        <dbReference type="ARBA" id="ARBA00022729"/>
    </source>
</evidence>
<dbReference type="GO" id="GO:0042627">
    <property type="term" value="C:chylomicron"/>
    <property type="evidence" value="ECO:0007669"/>
    <property type="project" value="UniProtKB-KW"/>
</dbReference>
<dbReference type="EMBL" id="JAINUG010000189">
    <property type="protein sequence ID" value="KAJ8388862.1"/>
    <property type="molecule type" value="Genomic_DNA"/>
</dbReference>
<keyword evidence="4" id="KW-0677">Repeat</keyword>
<dbReference type="GO" id="GO:0034362">
    <property type="term" value="C:low-density lipoprotein particle"/>
    <property type="evidence" value="ECO:0007669"/>
    <property type="project" value="TreeGrafter"/>
</dbReference>
<sequence>MRLILVVALVAFTGCHANVLRSEELSLDLDQVKYTIMQYVGLATYTADDTLRAIRESEMGKQVKAKITESAIIASQYAGVVQDQVSLLGQEAFTKISEQAERLSERLWQDVSTLRGQLEPYTEELQAQLAKRTKTVQENLAPYVEDLREKLDDLKYQLTAFWESPLTILPL</sequence>
<comment type="caution">
    <text evidence="7">The sequence shown here is derived from an EMBL/GenBank/DDBJ whole genome shotgun (WGS) entry which is preliminary data.</text>
</comment>
<dbReference type="PROSITE" id="PS51257">
    <property type="entry name" value="PROKAR_LIPOPROTEIN"/>
    <property type="match status" value="1"/>
</dbReference>